<dbReference type="EMBL" id="MZ348422">
    <property type="protein sequence ID" value="QYN79936.1"/>
    <property type="molecule type" value="Genomic_DNA"/>
</dbReference>
<evidence type="ECO:0000313" key="2">
    <source>
        <dbReference type="Proteomes" id="UP000828443"/>
    </source>
</evidence>
<dbReference type="KEGG" id="vg:77953113"/>
<keyword evidence="2" id="KW-1185">Reference proteome</keyword>
<dbReference type="InterPro" id="IPR010982">
    <property type="entry name" value="Lambda_DNA-bd_dom_sf"/>
</dbReference>
<organism evidence="1 2">
    <name type="scientific">Kosakonia phage Kc263</name>
    <dbReference type="NCBI Taxonomy" id="2863194"/>
    <lineage>
        <taxon>Viruses</taxon>
        <taxon>Duplodnaviria</taxon>
        <taxon>Heunggongvirae</taxon>
        <taxon>Uroviricota</taxon>
        <taxon>Caudoviricetes</taxon>
        <taxon>Chimalliviridae</taxon>
        <taxon>Branisovskavirus</taxon>
        <taxon>Branisovskavirus Kc263</taxon>
    </lineage>
</organism>
<evidence type="ECO:0000313" key="1">
    <source>
        <dbReference type="EMBL" id="QYN79936.1"/>
    </source>
</evidence>
<protein>
    <submittedName>
        <fullName evidence="1">Regulatory protein</fullName>
    </submittedName>
</protein>
<dbReference type="RefSeq" id="YP_010676748.1">
    <property type="nucleotide sequence ID" value="NC_071015.1"/>
</dbReference>
<dbReference type="Proteomes" id="UP000828443">
    <property type="component" value="Segment"/>
</dbReference>
<accession>A0AAE7WGN3</accession>
<name>A0AAE7WGN3_9CAUD</name>
<dbReference type="GO" id="GO:0003677">
    <property type="term" value="F:DNA binding"/>
    <property type="evidence" value="ECO:0007669"/>
    <property type="project" value="InterPro"/>
</dbReference>
<dbReference type="GeneID" id="77953113"/>
<sequence>MKYTHRSVTVAKTHLISRLSFIVNNKLRFTTGRALAERIGMGVNIIYKLKNNNTHGISFDAVLEAATRMNIKYRLIITHDGKGHHDVEVDMEDIYPGLRVDRKVASARTKLSSRPLH</sequence>
<proteinExistence type="predicted"/>
<reference evidence="1" key="1">
    <citation type="journal article" date="2021" name="Viruses">
        <title>Novel Viruses That Lyse Plant and Human Strains of Kosakonia cowanii.</title>
        <authorList>
            <person name="Petrzik K."/>
            <person name="Brazdova S."/>
            <person name="Krawczyk K."/>
        </authorList>
    </citation>
    <scope>NUCLEOTIDE SEQUENCE</scope>
</reference>
<dbReference type="SUPFAM" id="SSF47413">
    <property type="entry name" value="lambda repressor-like DNA-binding domains"/>
    <property type="match status" value="1"/>
</dbReference>